<reference evidence="3" key="2">
    <citation type="submission" date="2020-09" db="EMBL/GenBank/DDBJ databases">
        <title>Reference genome assembly for Australian Ascochyta lentis isolate Al4.</title>
        <authorList>
            <person name="Lee R.C."/>
            <person name="Farfan-Caceres L.M."/>
            <person name="Debler J.W."/>
            <person name="Williams A.H."/>
            <person name="Henares B.M."/>
        </authorList>
    </citation>
    <scope>NUCLEOTIDE SEQUENCE</scope>
    <source>
        <strain evidence="3">Al4</strain>
    </source>
</reference>
<dbReference type="GO" id="GO:0016491">
    <property type="term" value="F:oxidoreductase activity"/>
    <property type="evidence" value="ECO:0007669"/>
    <property type="project" value="InterPro"/>
</dbReference>
<sequence length="448" mass="51569">MSTENLIRITVHANRNTNISEEEYHKHWAEKHAPLVSAWLQRHGVVKYTQYHTTNAHKSLTSQNTLSYDGMADFYVRKYGDFEKAYEDPYYKDVVKPDEEYLFDVESMRVMVGTETCVIEDGEIVKGRGQNWYYLESKNIVSVFQLIILLPRLQPLLQNIMFDTWFSYKLAPDGDLEDGCHPEEAQALKDYLRQKTTTAEAAQAITRPTVTAENPREDFARLWGFLMDALMELPRQYIEALIALLRAIEDLPTPELTATASNEPVVELWRGLPGFGHLWSDMCRTGNWRNMVGVFSSPEHDALQDEYIRHAEIEARLVAADLAGIPLDWGYEAVADALESRTATLGFDIPAAAEWLVHCGERFRQGARNKEKSWGLVPHSRECVASIPLDLWKEPVDQEMSLERWMFWRARLEELHMKSMAVKDAVERALNAMYMEELVEMDGNDNNI</sequence>
<dbReference type="Proteomes" id="UP000651452">
    <property type="component" value="Unassembled WGS sequence"/>
</dbReference>
<dbReference type="InterPro" id="IPR011008">
    <property type="entry name" value="Dimeric_a/b-barrel"/>
</dbReference>
<evidence type="ECO:0000259" key="2">
    <source>
        <dbReference type="Pfam" id="PF07110"/>
    </source>
</evidence>
<dbReference type="Pfam" id="PF12311">
    <property type="entry name" value="DUF3632"/>
    <property type="match status" value="1"/>
</dbReference>
<name>A0A8H7JF10_9PLEO</name>
<evidence type="ECO:0000313" key="3">
    <source>
        <dbReference type="EMBL" id="KAF9701651.1"/>
    </source>
</evidence>
<dbReference type="OrthoDB" id="3183782at2759"/>
<dbReference type="EMBL" id="RZGK01000002">
    <property type="protein sequence ID" value="KAF9701651.1"/>
    <property type="molecule type" value="Genomic_DNA"/>
</dbReference>
<comment type="caution">
    <text evidence="3">The sequence shown here is derived from an EMBL/GenBank/DDBJ whole genome shotgun (WGS) entry which is preliminary data.</text>
</comment>
<dbReference type="SUPFAM" id="SSF54909">
    <property type="entry name" value="Dimeric alpha+beta barrel"/>
    <property type="match status" value="1"/>
</dbReference>
<dbReference type="Pfam" id="PF07110">
    <property type="entry name" value="EthD"/>
    <property type="match status" value="1"/>
</dbReference>
<dbReference type="InterPro" id="IPR053204">
    <property type="entry name" value="Oxopyrrolidines_Biosynth-assoc"/>
</dbReference>
<dbReference type="PANTHER" id="PTHR38797">
    <property type="entry name" value="NUCLEAR PORE COMPLEX PROTEIN NUP85-RELATED"/>
    <property type="match status" value="1"/>
</dbReference>
<evidence type="ECO:0000256" key="1">
    <source>
        <dbReference type="ARBA" id="ARBA00005986"/>
    </source>
</evidence>
<dbReference type="PANTHER" id="PTHR38797:SF4">
    <property type="entry name" value="NUCLEAR PORE COMPLEX PROTEIN NUP85"/>
    <property type="match status" value="1"/>
</dbReference>
<protein>
    <recommendedName>
        <fullName evidence="2">EthD domain-containing protein</fullName>
    </recommendedName>
</protein>
<proteinExistence type="inferred from homology"/>
<keyword evidence="4" id="KW-1185">Reference proteome</keyword>
<gene>
    <name evidence="3" type="ORF">EKO04_000940</name>
</gene>
<reference evidence="3" key="1">
    <citation type="submission" date="2018-12" db="EMBL/GenBank/DDBJ databases">
        <authorList>
            <person name="Syme R.A."/>
            <person name="Farfan-Caceres L."/>
            <person name="Lichtenzveig J."/>
        </authorList>
    </citation>
    <scope>NUCLEOTIDE SEQUENCE</scope>
    <source>
        <strain evidence="3">Al4</strain>
    </source>
</reference>
<dbReference type="AlphaFoldDB" id="A0A8H7JF10"/>
<dbReference type="InterPro" id="IPR022085">
    <property type="entry name" value="OpdG"/>
</dbReference>
<dbReference type="InterPro" id="IPR009799">
    <property type="entry name" value="EthD_dom"/>
</dbReference>
<dbReference type="Gene3D" id="3.30.70.100">
    <property type="match status" value="1"/>
</dbReference>
<organism evidence="3 4">
    <name type="scientific">Ascochyta lentis</name>
    <dbReference type="NCBI Taxonomy" id="205686"/>
    <lineage>
        <taxon>Eukaryota</taxon>
        <taxon>Fungi</taxon>
        <taxon>Dikarya</taxon>
        <taxon>Ascomycota</taxon>
        <taxon>Pezizomycotina</taxon>
        <taxon>Dothideomycetes</taxon>
        <taxon>Pleosporomycetidae</taxon>
        <taxon>Pleosporales</taxon>
        <taxon>Pleosporineae</taxon>
        <taxon>Didymellaceae</taxon>
        <taxon>Ascochyta</taxon>
    </lineage>
</organism>
<comment type="similarity">
    <text evidence="1">Belongs to the tpcK family.</text>
</comment>
<accession>A0A8H7JF10</accession>
<evidence type="ECO:0000313" key="4">
    <source>
        <dbReference type="Proteomes" id="UP000651452"/>
    </source>
</evidence>
<feature type="domain" description="EthD" evidence="2">
    <location>
        <begin position="18"/>
        <end position="104"/>
    </location>
</feature>